<dbReference type="AlphaFoldDB" id="A0A0E9PKV9"/>
<accession>A0A0E9PKV9</accession>
<dbReference type="EMBL" id="GBXM01103655">
    <property type="protein sequence ID" value="JAH04922.1"/>
    <property type="molecule type" value="Transcribed_RNA"/>
</dbReference>
<name>A0A0E9PKV9_ANGAN</name>
<reference evidence="1" key="1">
    <citation type="submission" date="2014-11" db="EMBL/GenBank/DDBJ databases">
        <authorList>
            <person name="Amaro Gonzalez C."/>
        </authorList>
    </citation>
    <scope>NUCLEOTIDE SEQUENCE</scope>
</reference>
<organism evidence="1">
    <name type="scientific">Anguilla anguilla</name>
    <name type="common">European freshwater eel</name>
    <name type="synonym">Muraena anguilla</name>
    <dbReference type="NCBI Taxonomy" id="7936"/>
    <lineage>
        <taxon>Eukaryota</taxon>
        <taxon>Metazoa</taxon>
        <taxon>Chordata</taxon>
        <taxon>Craniata</taxon>
        <taxon>Vertebrata</taxon>
        <taxon>Euteleostomi</taxon>
        <taxon>Actinopterygii</taxon>
        <taxon>Neopterygii</taxon>
        <taxon>Teleostei</taxon>
        <taxon>Anguilliformes</taxon>
        <taxon>Anguillidae</taxon>
        <taxon>Anguilla</taxon>
    </lineage>
</organism>
<sequence length="44" mass="5029">MVHRGYRTGVRAEGSVWVRILCIFLNEFRLSFRKAINSMSNGVG</sequence>
<reference evidence="1" key="2">
    <citation type="journal article" date="2015" name="Fish Shellfish Immunol.">
        <title>Early steps in the European eel (Anguilla anguilla)-Vibrio vulnificus interaction in the gills: Role of the RtxA13 toxin.</title>
        <authorList>
            <person name="Callol A."/>
            <person name="Pajuelo D."/>
            <person name="Ebbesson L."/>
            <person name="Teles M."/>
            <person name="MacKenzie S."/>
            <person name="Amaro C."/>
        </authorList>
    </citation>
    <scope>NUCLEOTIDE SEQUENCE</scope>
</reference>
<proteinExistence type="predicted"/>
<protein>
    <submittedName>
        <fullName evidence="1">Uncharacterized protein</fullName>
    </submittedName>
</protein>
<evidence type="ECO:0000313" key="1">
    <source>
        <dbReference type="EMBL" id="JAH04922.1"/>
    </source>
</evidence>